<feature type="domain" description="Reticulon" evidence="8">
    <location>
        <begin position="89"/>
        <end position="274"/>
    </location>
</feature>
<keyword evidence="2 6" id="KW-0812">Transmembrane</keyword>
<feature type="transmembrane region" description="Helical" evidence="6">
    <location>
        <begin position="194"/>
        <end position="224"/>
    </location>
</feature>
<comment type="caution">
    <text evidence="9">The sequence shown here is derived from an EMBL/GenBank/DDBJ whole genome shotgun (WGS) entry which is preliminary data.</text>
</comment>
<dbReference type="InterPro" id="IPR045064">
    <property type="entry name" value="Reticulon-like"/>
</dbReference>
<feature type="transmembrane region" description="Helical" evidence="6">
    <location>
        <begin position="163"/>
        <end position="182"/>
    </location>
</feature>
<evidence type="ECO:0000256" key="1">
    <source>
        <dbReference type="ARBA" id="ARBA00004477"/>
    </source>
</evidence>
<dbReference type="PROSITE" id="PS50845">
    <property type="entry name" value="RETICULON"/>
    <property type="match status" value="1"/>
</dbReference>
<reference evidence="9 10" key="1">
    <citation type="submission" date="2021-05" db="EMBL/GenBank/DDBJ databases">
        <title>Genome Assembly of Synthetic Allotetraploid Brassica napus Reveals Homoeologous Exchanges between Subgenomes.</title>
        <authorList>
            <person name="Davis J.T."/>
        </authorList>
    </citation>
    <scope>NUCLEOTIDE SEQUENCE [LARGE SCALE GENOMIC DNA]</scope>
    <source>
        <strain evidence="10">cv. Da-Ae</strain>
        <tissue evidence="9">Seedling</tissue>
    </source>
</reference>
<keyword evidence="4 6" id="KW-1133">Transmembrane helix</keyword>
<feature type="transmembrane region" description="Helical" evidence="6">
    <location>
        <begin position="125"/>
        <end position="143"/>
    </location>
</feature>
<sequence>MPAEQSLMDKISEKIHHHDSSSDSEYEKPDSPSAVKAKIYRLFGREKPVHKVLGGGKRMSPYLSIDRFGFLCIDLQYQNLFTRFPDPIAADVFLWRDKKLSAAVLGVATAIWVLFELVEYHLLSLLCHVSILALGGLFLWSNAHTFIKKSPPQIPEIHVPEEPFLLIASSLINELNQGFVILRSIALGRDLKKFLMVVVGLWIISVVGNWCNFLTLVYICFVLLHTVPMMYEKHEDKVDPFAEKAFKELHKHYLVFDEKVVSKIPIASLKAKLG</sequence>
<accession>A0ABQ7ZPJ4</accession>
<feature type="compositionally biased region" description="Basic and acidic residues" evidence="7">
    <location>
        <begin position="10"/>
        <end position="30"/>
    </location>
</feature>
<evidence type="ECO:0000256" key="2">
    <source>
        <dbReference type="ARBA" id="ARBA00022692"/>
    </source>
</evidence>
<keyword evidence="10" id="KW-1185">Reference proteome</keyword>
<evidence type="ECO:0000256" key="7">
    <source>
        <dbReference type="SAM" id="MobiDB-lite"/>
    </source>
</evidence>
<evidence type="ECO:0000256" key="6">
    <source>
        <dbReference type="RuleBase" id="RU363132"/>
    </source>
</evidence>
<proteinExistence type="predicted"/>
<organism evidence="9 10">
    <name type="scientific">Brassica napus</name>
    <name type="common">Rape</name>
    <dbReference type="NCBI Taxonomy" id="3708"/>
    <lineage>
        <taxon>Eukaryota</taxon>
        <taxon>Viridiplantae</taxon>
        <taxon>Streptophyta</taxon>
        <taxon>Embryophyta</taxon>
        <taxon>Tracheophyta</taxon>
        <taxon>Spermatophyta</taxon>
        <taxon>Magnoliopsida</taxon>
        <taxon>eudicotyledons</taxon>
        <taxon>Gunneridae</taxon>
        <taxon>Pentapetalae</taxon>
        <taxon>rosids</taxon>
        <taxon>malvids</taxon>
        <taxon>Brassicales</taxon>
        <taxon>Brassicaceae</taxon>
        <taxon>Brassiceae</taxon>
        <taxon>Brassica</taxon>
    </lineage>
</organism>
<dbReference type="InterPro" id="IPR003388">
    <property type="entry name" value="Reticulon"/>
</dbReference>
<dbReference type="Proteomes" id="UP000824890">
    <property type="component" value="Unassembled WGS sequence"/>
</dbReference>
<protein>
    <recommendedName>
        <fullName evidence="6">Reticulon-like protein</fullName>
    </recommendedName>
</protein>
<gene>
    <name evidence="9" type="ORF">HID58_058044</name>
</gene>
<evidence type="ECO:0000259" key="8">
    <source>
        <dbReference type="PROSITE" id="PS50845"/>
    </source>
</evidence>
<dbReference type="PANTHER" id="PTHR10994:SF192">
    <property type="entry name" value="RETICULON-LIKE PROTEIN B5"/>
    <property type="match status" value="1"/>
</dbReference>
<dbReference type="Pfam" id="PF02453">
    <property type="entry name" value="Reticulon"/>
    <property type="match status" value="1"/>
</dbReference>
<evidence type="ECO:0000256" key="3">
    <source>
        <dbReference type="ARBA" id="ARBA00022824"/>
    </source>
</evidence>
<feature type="transmembrane region" description="Helical" evidence="6">
    <location>
        <begin position="100"/>
        <end position="118"/>
    </location>
</feature>
<comment type="subcellular location">
    <subcellularLocation>
        <location evidence="1 6">Endoplasmic reticulum membrane</location>
        <topology evidence="1 6">Multi-pass membrane protein</topology>
    </subcellularLocation>
</comment>
<evidence type="ECO:0000313" key="10">
    <source>
        <dbReference type="Proteomes" id="UP000824890"/>
    </source>
</evidence>
<keyword evidence="5 6" id="KW-0472">Membrane</keyword>
<evidence type="ECO:0000256" key="5">
    <source>
        <dbReference type="ARBA" id="ARBA00023136"/>
    </source>
</evidence>
<dbReference type="EMBL" id="JAGKQM010000014">
    <property type="protein sequence ID" value="KAH0881948.1"/>
    <property type="molecule type" value="Genomic_DNA"/>
</dbReference>
<feature type="region of interest" description="Disordered" evidence="7">
    <location>
        <begin position="1"/>
        <end position="32"/>
    </location>
</feature>
<name>A0ABQ7ZPJ4_BRANA</name>
<keyword evidence="3 6" id="KW-0256">Endoplasmic reticulum</keyword>
<dbReference type="PANTHER" id="PTHR10994">
    <property type="entry name" value="RETICULON"/>
    <property type="match status" value="1"/>
</dbReference>
<evidence type="ECO:0000256" key="4">
    <source>
        <dbReference type="ARBA" id="ARBA00022989"/>
    </source>
</evidence>
<evidence type="ECO:0000313" key="9">
    <source>
        <dbReference type="EMBL" id="KAH0881948.1"/>
    </source>
</evidence>